<dbReference type="AlphaFoldDB" id="A0A9P4S8L0"/>
<proteinExistence type="inferred from homology"/>
<keyword evidence="4" id="KW-1185">Reference proteome</keyword>
<comment type="similarity">
    <text evidence="1">Belongs to the CutC family.</text>
</comment>
<accession>A0A9P4S8L0</accession>
<dbReference type="Gene3D" id="3.20.20.380">
    <property type="entry name" value="Copper homeostasis (CutC) domain"/>
    <property type="match status" value="1"/>
</dbReference>
<dbReference type="OrthoDB" id="7392499at2759"/>
<dbReference type="InterPro" id="IPR036822">
    <property type="entry name" value="CutC-like_dom_sf"/>
</dbReference>
<dbReference type="PANTHER" id="PTHR12598">
    <property type="entry name" value="COPPER HOMEOSTASIS PROTEIN CUTC"/>
    <property type="match status" value="1"/>
</dbReference>
<dbReference type="EMBL" id="MU006101">
    <property type="protein sequence ID" value="KAF2837048.1"/>
    <property type="molecule type" value="Genomic_DNA"/>
</dbReference>
<protein>
    <recommendedName>
        <fullName evidence="2">Copper homeostasis protein cutC homolog</fullName>
    </recommendedName>
</protein>
<gene>
    <name evidence="3" type="ORF">M501DRAFT_215905</name>
</gene>
<comment type="caution">
    <text evidence="3">The sequence shown here is derived from an EMBL/GenBank/DDBJ whole genome shotgun (WGS) entry which is preliminary data.</text>
</comment>
<dbReference type="PANTHER" id="PTHR12598:SF0">
    <property type="entry name" value="COPPER HOMEOSTASIS PROTEIN CUTC HOMOLOG"/>
    <property type="match status" value="1"/>
</dbReference>
<sequence length="283" mass="30688">MLEIACFSLTSALTAQEAGASRIEFCTSYPLGGVTPSPAAVQALQGLIHIPVYVMIRPPPPSDVEPMSAAAFVPTPAEFDRMKEDIRRLRTLDVVRGFVFGVLKADGGVDGVANETLVGLAGERPCTFHRAVDFARDFAGAVRVIGEVGFRGVLTSGGMGSVEERVGKISGMVEVLRERADGKEDRMVGWNKGVRVIVGGGIRSGNLRELREKFGVLGERFGWHSSAIIEGEDADGEEVRKLKAIVDEMDEEMLGTGKESDECWDKKYPELKNRVTVMRSMPS</sequence>
<reference evidence="3" key="1">
    <citation type="journal article" date="2020" name="Stud. Mycol.">
        <title>101 Dothideomycetes genomes: a test case for predicting lifestyles and emergence of pathogens.</title>
        <authorList>
            <person name="Haridas S."/>
            <person name="Albert R."/>
            <person name="Binder M."/>
            <person name="Bloem J."/>
            <person name="Labutti K."/>
            <person name="Salamov A."/>
            <person name="Andreopoulos B."/>
            <person name="Baker S."/>
            <person name="Barry K."/>
            <person name="Bills G."/>
            <person name="Bluhm B."/>
            <person name="Cannon C."/>
            <person name="Castanera R."/>
            <person name="Culley D."/>
            <person name="Daum C."/>
            <person name="Ezra D."/>
            <person name="Gonzalez J."/>
            <person name="Henrissat B."/>
            <person name="Kuo A."/>
            <person name="Liang C."/>
            <person name="Lipzen A."/>
            <person name="Lutzoni F."/>
            <person name="Magnuson J."/>
            <person name="Mondo S."/>
            <person name="Nolan M."/>
            <person name="Ohm R."/>
            <person name="Pangilinan J."/>
            <person name="Park H.-J."/>
            <person name="Ramirez L."/>
            <person name="Alfaro M."/>
            <person name="Sun H."/>
            <person name="Tritt A."/>
            <person name="Yoshinaga Y."/>
            <person name="Zwiers L.-H."/>
            <person name="Turgeon B."/>
            <person name="Goodwin S."/>
            <person name="Spatafora J."/>
            <person name="Crous P."/>
            <person name="Grigoriev I."/>
        </authorList>
    </citation>
    <scope>NUCLEOTIDE SEQUENCE</scope>
    <source>
        <strain evidence="3">CBS 101060</strain>
    </source>
</reference>
<evidence type="ECO:0000256" key="2">
    <source>
        <dbReference type="ARBA" id="ARBA00019014"/>
    </source>
</evidence>
<organism evidence="3 4">
    <name type="scientific">Patellaria atrata CBS 101060</name>
    <dbReference type="NCBI Taxonomy" id="1346257"/>
    <lineage>
        <taxon>Eukaryota</taxon>
        <taxon>Fungi</taxon>
        <taxon>Dikarya</taxon>
        <taxon>Ascomycota</taxon>
        <taxon>Pezizomycotina</taxon>
        <taxon>Dothideomycetes</taxon>
        <taxon>Dothideomycetes incertae sedis</taxon>
        <taxon>Patellariales</taxon>
        <taxon>Patellariaceae</taxon>
        <taxon>Patellaria</taxon>
    </lineage>
</organism>
<dbReference type="Pfam" id="PF03932">
    <property type="entry name" value="CutC"/>
    <property type="match status" value="1"/>
</dbReference>
<dbReference type="SUPFAM" id="SSF110395">
    <property type="entry name" value="CutC-like"/>
    <property type="match status" value="1"/>
</dbReference>
<evidence type="ECO:0000256" key="1">
    <source>
        <dbReference type="ARBA" id="ARBA00007768"/>
    </source>
</evidence>
<dbReference type="Proteomes" id="UP000799429">
    <property type="component" value="Unassembled WGS sequence"/>
</dbReference>
<evidence type="ECO:0000313" key="4">
    <source>
        <dbReference type="Proteomes" id="UP000799429"/>
    </source>
</evidence>
<dbReference type="InterPro" id="IPR005627">
    <property type="entry name" value="CutC-like"/>
</dbReference>
<name>A0A9P4S8L0_9PEZI</name>
<dbReference type="GO" id="GO:0005507">
    <property type="term" value="F:copper ion binding"/>
    <property type="evidence" value="ECO:0007669"/>
    <property type="project" value="TreeGrafter"/>
</dbReference>
<evidence type="ECO:0000313" key="3">
    <source>
        <dbReference type="EMBL" id="KAF2837048.1"/>
    </source>
</evidence>